<sequence length="148" mass="16894">MKKKKPTAFENIRLVGVHKEPAFGPLPSKPKCKPSYKQLQDELDKATACEHKNTVHGELKGLTRFEMCLDCGMSRAEDEQATDGWMRNSHACKNVARQWRKLQADLDKALKALRNLHDVQNGPPLLRHEKTWQAAYDEAGNVLEEMEQ</sequence>
<organism evidence="1">
    <name type="scientific">marine sediment metagenome</name>
    <dbReference type="NCBI Taxonomy" id="412755"/>
    <lineage>
        <taxon>unclassified sequences</taxon>
        <taxon>metagenomes</taxon>
        <taxon>ecological metagenomes</taxon>
    </lineage>
</organism>
<proteinExistence type="predicted"/>
<dbReference type="AlphaFoldDB" id="A0A0F9I0S3"/>
<evidence type="ECO:0000313" key="1">
    <source>
        <dbReference type="EMBL" id="KKL80982.1"/>
    </source>
</evidence>
<reference evidence="1" key="1">
    <citation type="journal article" date="2015" name="Nature">
        <title>Complex archaea that bridge the gap between prokaryotes and eukaryotes.</title>
        <authorList>
            <person name="Spang A."/>
            <person name="Saw J.H."/>
            <person name="Jorgensen S.L."/>
            <person name="Zaremba-Niedzwiedzka K."/>
            <person name="Martijn J."/>
            <person name="Lind A.E."/>
            <person name="van Eijk R."/>
            <person name="Schleper C."/>
            <person name="Guy L."/>
            <person name="Ettema T.J."/>
        </authorList>
    </citation>
    <scope>NUCLEOTIDE SEQUENCE</scope>
</reference>
<comment type="caution">
    <text evidence="1">The sequence shown here is derived from an EMBL/GenBank/DDBJ whole genome shotgun (WGS) entry which is preliminary data.</text>
</comment>
<protein>
    <submittedName>
        <fullName evidence="1">Uncharacterized protein</fullName>
    </submittedName>
</protein>
<name>A0A0F9I0S3_9ZZZZ</name>
<accession>A0A0F9I0S3</accession>
<dbReference type="EMBL" id="LAZR01022696">
    <property type="protein sequence ID" value="KKL80982.1"/>
    <property type="molecule type" value="Genomic_DNA"/>
</dbReference>
<gene>
    <name evidence="1" type="ORF">LCGC14_1999280</name>
</gene>